<organism evidence="2 3">
    <name type="scientific">Racocetra fulgida</name>
    <dbReference type="NCBI Taxonomy" id="60492"/>
    <lineage>
        <taxon>Eukaryota</taxon>
        <taxon>Fungi</taxon>
        <taxon>Fungi incertae sedis</taxon>
        <taxon>Mucoromycota</taxon>
        <taxon>Glomeromycotina</taxon>
        <taxon>Glomeromycetes</taxon>
        <taxon>Diversisporales</taxon>
        <taxon>Gigasporaceae</taxon>
        <taxon>Racocetra</taxon>
    </lineage>
</organism>
<dbReference type="EMBL" id="CAJVPZ010100831">
    <property type="protein sequence ID" value="CAG8821611.1"/>
    <property type="molecule type" value="Genomic_DNA"/>
</dbReference>
<reference evidence="2" key="1">
    <citation type="submission" date="2021-06" db="EMBL/GenBank/DDBJ databases">
        <authorList>
            <person name="Kallberg Y."/>
            <person name="Tangrot J."/>
            <person name="Rosling A."/>
        </authorList>
    </citation>
    <scope>NUCLEOTIDE SEQUENCE</scope>
    <source>
        <strain evidence="2">IN212</strain>
    </source>
</reference>
<evidence type="ECO:0000256" key="1">
    <source>
        <dbReference type="SAM" id="MobiDB-lite"/>
    </source>
</evidence>
<evidence type="ECO:0000313" key="2">
    <source>
        <dbReference type="EMBL" id="CAG8821611.1"/>
    </source>
</evidence>
<keyword evidence="3" id="KW-1185">Reference proteome</keyword>
<dbReference type="AlphaFoldDB" id="A0A9N9PFM6"/>
<dbReference type="Proteomes" id="UP000789396">
    <property type="component" value="Unassembled WGS sequence"/>
</dbReference>
<sequence length="54" mass="6036">EVDKAIFAGLMGQLEELRAKSGELGPNSDDDENTEELSLTDNESDEIRKRLELN</sequence>
<protein>
    <submittedName>
        <fullName evidence="2">17684_t:CDS:1</fullName>
    </submittedName>
</protein>
<feature type="non-terminal residue" evidence="2">
    <location>
        <position position="1"/>
    </location>
</feature>
<feature type="region of interest" description="Disordered" evidence="1">
    <location>
        <begin position="20"/>
        <end position="54"/>
    </location>
</feature>
<proteinExistence type="predicted"/>
<feature type="compositionally biased region" description="Basic and acidic residues" evidence="1">
    <location>
        <begin position="45"/>
        <end position="54"/>
    </location>
</feature>
<gene>
    <name evidence="2" type="ORF">RFULGI_LOCUS19700</name>
</gene>
<accession>A0A9N9PFM6</accession>
<name>A0A9N9PFM6_9GLOM</name>
<feature type="non-terminal residue" evidence="2">
    <location>
        <position position="54"/>
    </location>
</feature>
<comment type="caution">
    <text evidence="2">The sequence shown here is derived from an EMBL/GenBank/DDBJ whole genome shotgun (WGS) entry which is preliminary data.</text>
</comment>
<evidence type="ECO:0000313" key="3">
    <source>
        <dbReference type="Proteomes" id="UP000789396"/>
    </source>
</evidence>